<proteinExistence type="predicted"/>
<reference evidence="2 3" key="1">
    <citation type="submission" date="2017-02" db="EMBL/GenBank/DDBJ databases">
        <title>Genomes of Trichoderma spp. with biocontrol activity.</title>
        <authorList>
            <person name="Gardiner D."/>
            <person name="Kazan K."/>
            <person name="Vos C."/>
            <person name="Harvey P."/>
        </authorList>
    </citation>
    <scope>NUCLEOTIDE SEQUENCE [LARGE SCALE GENOMIC DNA]</scope>
    <source>
        <strain evidence="2 3">Tr1</strain>
    </source>
</reference>
<organism evidence="2 3">
    <name type="scientific">Trichoderma harzianum</name>
    <name type="common">Hypocrea lixii</name>
    <dbReference type="NCBI Taxonomy" id="5544"/>
    <lineage>
        <taxon>Eukaryota</taxon>
        <taxon>Fungi</taxon>
        <taxon>Dikarya</taxon>
        <taxon>Ascomycota</taxon>
        <taxon>Pezizomycotina</taxon>
        <taxon>Sordariomycetes</taxon>
        <taxon>Hypocreomycetidae</taxon>
        <taxon>Hypocreales</taxon>
        <taxon>Hypocreaceae</taxon>
        <taxon>Trichoderma</taxon>
    </lineage>
</organism>
<feature type="compositionally biased region" description="Polar residues" evidence="1">
    <location>
        <begin position="497"/>
        <end position="512"/>
    </location>
</feature>
<feature type="region of interest" description="Disordered" evidence="1">
    <location>
        <begin position="528"/>
        <end position="632"/>
    </location>
</feature>
<feature type="region of interest" description="Disordered" evidence="1">
    <location>
        <begin position="837"/>
        <end position="866"/>
    </location>
</feature>
<dbReference type="AlphaFoldDB" id="A0A2K0U8I0"/>
<evidence type="ECO:0000256" key="1">
    <source>
        <dbReference type="SAM" id="MobiDB-lite"/>
    </source>
</evidence>
<gene>
    <name evidence="2" type="ORF">THARTR1_05299</name>
</gene>
<evidence type="ECO:0000313" key="3">
    <source>
        <dbReference type="Proteomes" id="UP000236290"/>
    </source>
</evidence>
<dbReference type="EMBL" id="MTYI01000063">
    <property type="protein sequence ID" value="PNP54092.1"/>
    <property type="molecule type" value="Genomic_DNA"/>
</dbReference>
<feature type="region of interest" description="Disordered" evidence="1">
    <location>
        <begin position="484"/>
        <end position="512"/>
    </location>
</feature>
<feature type="compositionally biased region" description="Polar residues" evidence="1">
    <location>
        <begin position="844"/>
        <end position="854"/>
    </location>
</feature>
<evidence type="ECO:0000313" key="2">
    <source>
        <dbReference type="EMBL" id="PNP54092.1"/>
    </source>
</evidence>
<name>A0A2K0U8I0_TRIHA</name>
<accession>A0A2K0U8I0</accession>
<dbReference type="Proteomes" id="UP000236290">
    <property type="component" value="Unassembled WGS sequence"/>
</dbReference>
<dbReference type="OrthoDB" id="5307331at2759"/>
<sequence length="866" mass="97069">MPDSYGSRHAKAEFLDTWHPNITDAVNLDSQDPAGIPLPISFSEQVYAGAQPGMSPETLDFLAATDPFNPDAPMIQEHSLDIDLSLDWMVPGPSSNQFLNTGIPESNASPLQNSNQLLVPFGQQPPVYNFPFDQYIEQSLQDNPLSSYPSPNFASRTISPPYGRQVLQQSRQLLPSAAESNNTFGFHPSPQVTSNHDSHETPTSTKGKNPSSLCSRKISLNRAAKKRGDPSCDPSLCYASDPTKIAPWGSLSWNGQHLFSYTPKGQWLRDRCFTKQQFREYADNCGKDTVFWVQQAPTQCNHRLEPEDRICRWANCPVANRTITAGWLRVAFDEFPHLTSSGVRDPLKCAGSLHLYCFEQIFNPLEFHLSGRLRPEDRQFPFEDKSVVTLEKLTDAGIIREAYQPWFEQRMFSPYQQPREYRDSLSYRLTKYHIENQTAARQKARSKRNVTKSEGERRTIDVHMGDLKMFVEATNRVRRTKKIKKLQRDKTEDADGLSNSSLQQWAVTSTRPTTNTIQKGIVDWHSELNRGKSLSREPYQPRGSSLADRNVQEASGHRMGRASARQTQSYLARFPSPDSQNQDSNTHQFHPKSNSSMNNRQLPSYFDPLSTAHRSRQSTIRPTITPAGTFPNHYQNSHMDVSNTNYSQNGTRQRFNRVIRSQPRLGLTPIITQFQQQHAYSVDRPTKRDAVTQTKGEILQLPVGGSNTGFFDSHRGSILTREELDFDLLIDPRISEVELEISQHQKEAGSEANGAFTAHTLMGTGASQPLGVMGRAVSPRVTATSPPWDSLIDFGGADGAGLSPLTRFLTATSGIGGERAATLTGVSVQHVSSPEVARFKRKNLSPSESTQSRQGSKRRRTDTSQL</sequence>
<feature type="region of interest" description="Disordered" evidence="1">
    <location>
        <begin position="179"/>
        <end position="213"/>
    </location>
</feature>
<feature type="compositionally biased region" description="Polar residues" evidence="1">
    <location>
        <begin position="577"/>
        <end position="602"/>
    </location>
</feature>
<protein>
    <submittedName>
        <fullName evidence="2">Uncharacterized protein</fullName>
    </submittedName>
</protein>
<comment type="caution">
    <text evidence="2">The sequence shown here is derived from an EMBL/GenBank/DDBJ whole genome shotgun (WGS) entry which is preliminary data.</text>
</comment>